<evidence type="ECO:0000259" key="3">
    <source>
        <dbReference type="Pfam" id="PF01248"/>
    </source>
</evidence>
<reference evidence="4 5" key="1">
    <citation type="submission" date="2013-06" db="EMBL/GenBank/DDBJ databases">
        <title>Complete genome sequence of Paenibacillus mucilaginosus K02.</title>
        <authorList>
            <person name="Xiao B."/>
            <person name="Sun L."/>
            <person name="Xiao L."/>
            <person name="Lian B."/>
        </authorList>
    </citation>
    <scope>NUCLEOTIDE SEQUENCE [LARGE SCALE GENOMIC DNA]</scope>
    <source>
        <strain evidence="4 5">K02</strain>
    </source>
</reference>
<dbReference type="KEGG" id="pmw:B2K_26475"/>
<dbReference type="GO" id="GO:0003723">
    <property type="term" value="F:RNA binding"/>
    <property type="evidence" value="ECO:0007669"/>
    <property type="project" value="InterPro"/>
</dbReference>
<dbReference type="AlphaFoldDB" id="I0BP96"/>
<evidence type="ECO:0000256" key="2">
    <source>
        <dbReference type="ARBA" id="ARBA00023274"/>
    </source>
</evidence>
<dbReference type="PANTHER" id="PTHR11449">
    <property type="entry name" value="RIBOSOMAL PROTEIN L30"/>
    <property type="match status" value="1"/>
</dbReference>
<dbReference type="Pfam" id="PF01248">
    <property type="entry name" value="Ribosomal_L7Ae"/>
    <property type="match status" value="1"/>
</dbReference>
<evidence type="ECO:0000313" key="5">
    <source>
        <dbReference type="Proteomes" id="UP000007392"/>
    </source>
</evidence>
<sequence length="101" mass="11107">MSMTTNNKFFNNLGLAMRAGKVITGEDMVIESVRHGEAKLVIIAEDASAGTYKKVNDKCSYYQVPLHQFGRREQLGASIGKEARVVLAVTDAGFARMLLKQ</sequence>
<keyword evidence="1" id="KW-0689">Ribosomal protein</keyword>
<dbReference type="NCBIfam" id="NF005825">
    <property type="entry name" value="PRK07714.1"/>
    <property type="match status" value="1"/>
</dbReference>
<dbReference type="InterPro" id="IPR004038">
    <property type="entry name" value="Ribosomal_eL8/eL30/eS12/Gad45"/>
</dbReference>
<protein>
    <submittedName>
        <fullName evidence="4">Protein RplGA</fullName>
    </submittedName>
</protein>
<accession>I0BP96</accession>
<gene>
    <name evidence="4" type="ORF">B2K_26475</name>
</gene>
<keyword evidence="2" id="KW-0687">Ribonucleoprotein</keyword>
<dbReference type="GO" id="GO:1990904">
    <property type="term" value="C:ribonucleoprotein complex"/>
    <property type="evidence" value="ECO:0007669"/>
    <property type="project" value="UniProtKB-KW"/>
</dbReference>
<evidence type="ECO:0000256" key="1">
    <source>
        <dbReference type="ARBA" id="ARBA00022980"/>
    </source>
</evidence>
<dbReference type="HOGENOM" id="CLU_157804_4_0_9"/>
<dbReference type="Gene3D" id="3.30.1330.30">
    <property type="match status" value="1"/>
</dbReference>
<dbReference type="InterPro" id="IPR029064">
    <property type="entry name" value="Ribosomal_eL30-like_sf"/>
</dbReference>
<name>I0BP96_9BACL</name>
<dbReference type="PATRIC" id="fig|997761.3.peg.5278"/>
<dbReference type="GO" id="GO:0005840">
    <property type="term" value="C:ribosome"/>
    <property type="evidence" value="ECO:0007669"/>
    <property type="project" value="UniProtKB-KW"/>
</dbReference>
<organism evidence="4 5">
    <name type="scientific">Paenibacillus mucilaginosus K02</name>
    <dbReference type="NCBI Taxonomy" id="997761"/>
    <lineage>
        <taxon>Bacteria</taxon>
        <taxon>Bacillati</taxon>
        <taxon>Bacillota</taxon>
        <taxon>Bacilli</taxon>
        <taxon>Bacillales</taxon>
        <taxon>Paenibacillaceae</taxon>
        <taxon>Paenibacillus</taxon>
    </lineage>
</organism>
<evidence type="ECO:0000313" key="4">
    <source>
        <dbReference type="EMBL" id="AFH64193.1"/>
    </source>
</evidence>
<proteinExistence type="predicted"/>
<dbReference type="EMBL" id="CP003422">
    <property type="protein sequence ID" value="AFH64193.1"/>
    <property type="molecule type" value="Genomic_DNA"/>
</dbReference>
<dbReference type="InterPro" id="IPR039109">
    <property type="entry name" value="Ribosomal_eL30-like"/>
</dbReference>
<dbReference type="Proteomes" id="UP000007392">
    <property type="component" value="Chromosome"/>
</dbReference>
<dbReference type="SUPFAM" id="SSF55315">
    <property type="entry name" value="L30e-like"/>
    <property type="match status" value="1"/>
</dbReference>
<feature type="domain" description="Ribosomal protein eL8/eL30/eS12/Gadd45" evidence="3">
    <location>
        <begin position="11"/>
        <end position="96"/>
    </location>
</feature>